<dbReference type="GO" id="GO:0015833">
    <property type="term" value="P:peptide transport"/>
    <property type="evidence" value="ECO:0007669"/>
    <property type="project" value="TreeGrafter"/>
</dbReference>
<dbReference type="GO" id="GO:0043190">
    <property type="term" value="C:ATP-binding cassette (ABC) transporter complex"/>
    <property type="evidence" value="ECO:0007669"/>
    <property type="project" value="InterPro"/>
</dbReference>
<evidence type="ECO:0000259" key="6">
    <source>
        <dbReference type="Pfam" id="PF00496"/>
    </source>
</evidence>
<organism evidence="7 8">
    <name type="scientific">Microbacterium lushaniae</name>
    <dbReference type="NCBI Taxonomy" id="2614639"/>
    <lineage>
        <taxon>Bacteria</taxon>
        <taxon>Bacillati</taxon>
        <taxon>Actinomycetota</taxon>
        <taxon>Actinomycetes</taxon>
        <taxon>Micrococcales</taxon>
        <taxon>Microbacteriaceae</taxon>
        <taxon>Microbacterium</taxon>
    </lineage>
</organism>
<dbReference type="Gene3D" id="3.90.76.10">
    <property type="entry name" value="Dipeptide-binding Protein, Domain 1"/>
    <property type="match status" value="1"/>
</dbReference>
<feature type="domain" description="Solute-binding protein family 5" evidence="6">
    <location>
        <begin position="89"/>
        <end position="476"/>
    </location>
</feature>
<evidence type="ECO:0000313" key="8">
    <source>
        <dbReference type="Proteomes" id="UP000325516"/>
    </source>
</evidence>
<dbReference type="AlphaFoldDB" id="A0A5J6L0U7"/>
<keyword evidence="2" id="KW-0813">Transport</keyword>
<evidence type="ECO:0000256" key="3">
    <source>
        <dbReference type="ARBA" id="ARBA00022729"/>
    </source>
</evidence>
<dbReference type="InterPro" id="IPR030678">
    <property type="entry name" value="Peptide/Ni-bd"/>
</dbReference>
<feature type="signal peptide" evidence="5">
    <location>
        <begin position="1"/>
        <end position="25"/>
    </location>
</feature>
<keyword evidence="3 5" id="KW-0732">Signal</keyword>
<accession>A0A5J6L0U7</accession>
<dbReference type="PIRSF" id="PIRSF002741">
    <property type="entry name" value="MppA"/>
    <property type="match status" value="1"/>
</dbReference>
<evidence type="ECO:0000256" key="1">
    <source>
        <dbReference type="ARBA" id="ARBA00005695"/>
    </source>
</evidence>
<dbReference type="RefSeq" id="WP_150923681.1">
    <property type="nucleotide sequence ID" value="NZ_CP044232.1"/>
</dbReference>
<keyword evidence="8" id="KW-1185">Reference proteome</keyword>
<dbReference type="CDD" id="cd08493">
    <property type="entry name" value="PBP2_DppA_like"/>
    <property type="match status" value="1"/>
</dbReference>
<evidence type="ECO:0000313" key="7">
    <source>
        <dbReference type="EMBL" id="QEW02052.1"/>
    </source>
</evidence>
<dbReference type="GO" id="GO:1904680">
    <property type="term" value="F:peptide transmembrane transporter activity"/>
    <property type="evidence" value="ECO:0007669"/>
    <property type="project" value="TreeGrafter"/>
</dbReference>
<reference evidence="8" key="1">
    <citation type="submission" date="2019-09" db="EMBL/GenBank/DDBJ databases">
        <title>Mumia zhuanghuii sp. nov. isolated from the intestinal contents of plateau pika (Ochotona curzoniae) in the Qinghai-Tibet plateau of China.</title>
        <authorList>
            <person name="Tian Z."/>
        </authorList>
    </citation>
    <scope>NUCLEOTIDE SEQUENCE [LARGE SCALE GENOMIC DNA]</scope>
    <source>
        <strain evidence="8">L-031</strain>
    </source>
</reference>
<dbReference type="KEGG" id="mlz:F6J85_02355"/>
<dbReference type="Gene3D" id="3.40.190.10">
    <property type="entry name" value="Periplasmic binding protein-like II"/>
    <property type="match status" value="1"/>
</dbReference>
<feature type="region of interest" description="Disordered" evidence="4">
    <location>
        <begin position="27"/>
        <end position="46"/>
    </location>
</feature>
<name>A0A5J6L0U7_9MICO</name>
<feature type="chain" id="PRO_5038927878" evidence="5">
    <location>
        <begin position="26"/>
        <end position="556"/>
    </location>
</feature>
<dbReference type="Gene3D" id="3.10.105.10">
    <property type="entry name" value="Dipeptide-binding Protein, Domain 3"/>
    <property type="match status" value="1"/>
</dbReference>
<evidence type="ECO:0000256" key="2">
    <source>
        <dbReference type="ARBA" id="ARBA00022448"/>
    </source>
</evidence>
<dbReference type="PANTHER" id="PTHR30290">
    <property type="entry name" value="PERIPLASMIC BINDING COMPONENT OF ABC TRANSPORTER"/>
    <property type="match status" value="1"/>
</dbReference>
<evidence type="ECO:0000256" key="4">
    <source>
        <dbReference type="SAM" id="MobiDB-lite"/>
    </source>
</evidence>
<proteinExistence type="inferred from homology"/>
<dbReference type="EMBL" id="CP044232">
    <property type="protein sequence ID" value="QEW02052.1"/>
    <property type="molecule type" value="Genomic_DNA"/>
</dbReference>
<dbReference type="InterPro" id="IPR000914">
    <property type="entry name" value="SBP_5_dom"/>
</dbReference>
<evidence type="ECO:0000256" key="5">
    <source>
        <dbReference type="SAM" id="SignalP"/>
    </source>
</evidence>
<dbReference type="InterPro" id="IPR039424">
    <property type="entry name" value="SBP_5"/>
</dbReference>
<protein>
    <submittedName>
        <fullName evidence="7">ABC transporter substrate-binding protein</fullName>
    </submittedName>
</protein>
<dbReference type="PROSITE" id="PS51257">
    <property type="entry name" value="PROKAR_LIPOPROTEIN"/>
    <property type="match status" value="1"/>
</dbReference>
<gene>
    <name evidence="7" type="ORF">F6J85_02355</name>
</gene>
<sequence length="556" mass="59696">MAHTMRRRLLTGAAAVAIGALTLSACSSQRDGGGGEETSSGDVDSTFVFGASGDPSSLDPAFASDGESFRISRQIFEGLVGVEPGTADPAPLLAESWEQSEDGLSYTFQLKEGVTFHDGTEFTADAVCFNFDRQNNFTGIAQSESLSYYWGKIMRGFADTGTSIYDGCEVVSDTEVTVNLSQPFAGFIAALSLPAFAMQSPTALEEYNADDVGGTSEAPTLSEYATAHPTGTGPFMFDSWEPGSETTVTAFEDYWGEQGQVEEVIFRVIGDTTARRQALESGSIDGYDLVAPADLGALEDAGFTLVNRDPFNVLYLGMNSADPALSDIRVRQAIAHAIDKEQLVSQVLPEGTELAEQFMPDSVIGFNEDVTTYEYDPDAAEALLADAGFSAASPLTLTFNYPVNISRPYMPNPEQIFTNLQSQLEAVGIVLNPVSNEWAEYLDLIQGGSDHGIHLLGWTGDYNDPDNFVGTFFGAPSNEWGFDNPELFAALTEARGLPTVDEQESAYGDINDQIAQFLPGVPLASPVPTLAFAERVVSYPASPVQDEVYNLIELSE</sequence>
<dbReference type="GO" id="GO:0042597">
    <property type="term" value="C:periplasmic space"/>
    <property type="evidence" value="ECO:0007669"/>
    <property type="project" value="UniProtKB-ARBA"/>
</dbReference>
<dbReference type="PANTHER" id="PTHR30290:SF9">
    <property type="entry name" value="OLIGOPEPTIDE-BINDING PROTEIN APPA"/>
    <property type="match status" value="1"/>
</dbReference>
<dbReference type="SUPFAM" id="SSF53850">
    <property type="entry name" value="Periplasmic binding protein-like II"/>
    <property type="match status" value="1"/>
</dbReference>
<dbReference type="Proteomes" id="UP000325516">
    <property type="component" value="Chromosome"/>
</dbReference>
<dbReference type="Pfam" id="PF00496">
    <property type="entry name" value="SBP_bac_5"/>
    <property type="match status" value="1"/>
</dbReference>
<comment type="similarity">
    <text evidence="1">Belongs to the bacterial solute-binding protein 5 family.</text>
</comment>